<organism evidence="1 2">
    <name type="scientific">Favolaschia claudopus</name>
    <dbReference type="NCBI Taxonomy" id="2862362"/>
    <lineage>
        <taxon>Eukaryota</taxon>
        <taxon>Fungi</taxon>
        <taxon>Dikarya</taxon>
        <taxon>Basidiomycota</taxon>
        <taxon>Agaricomycotina</taxon>
        <taxon>Agaricomycetes</taxon>
        <taxon>Agaricomycetidae</taxon>
        <taxon>Agaricales</taxon>
        <taxon>Marasmiineae</taxon>
        <taxon>Mycenaceae</taxon>
        <taxon>Favolaschia</taxon>
    </lineage>
</organism>
<dbReference type="AlphaFoldDB" id="A0AAW0EG15"/>
<reference evidence="1 2" key="1">
    <citation type="journal article" date="2024" name="J Genomics">
        <title>Draft genome sequencing and assembly of Favolaschia claudopus CIRM-BRFM 2984 isolated from oak limbs.</title>
        <authorList>
            <person name="Navarro D."/>
            <person name="Drula E."/>
            <person name="Chaduli D."/>
            <person name="Cazenave R."/>
            <person name="Ahrendt S."/>
            <person name="Wang J."/>
            <person name="Lipzen A."/>
            <person name="Daum C."/>
            <person name="Barry K."/>
            <person name="Grigoriev I.V."/>
            <person name="Favel A."/>
            <person name="Rosso M.N."/>
            <person name="Martin F."/>
        </authorList>
    </citation>
    <scope>NUCLEOTIDE SEQUENCE [LARGE SCALE GENOMIC DNA]</scope>
    <source>
        <strain evidence="1 2">CIRM-BRFM 2984</strain>
    </source>
</reference>
<protein>
    <submittedName>
        <fullName evidence="1">F-box domain-containing protein</fullName>
    </submittedName>
</protein>
<keyword evidence="2" id="KW-1185">Reference proteome</keyword>
<comment type="caution">
    <text evidence="1">The sequence shown here is derived from an EMBL/GenBank/DDBJ whole genome shotgun (WGS) entry which is preliminary data.</text>
</comment>
<name>A0AAW0EG15_9AGAR</name>
<dbReference type="Gene3D" id="3.80.10.10">
    <property type="entry name" value="Ribonuclease Inhibitor"/>
    <property type="match status" value="1"/>
</dbReference>
<gene>
    <name evidence="1" type="ORF">R3P38DRAFT_3251644</name>
</gene>
<dbReference type="Proteomes" id="UP001362999">
    <property type="component" value="Unassembled WGS sequence"/>
</dbReference>
<accession>A0AAW0EG15</accession>
<sequence>MTSTTTILSLPNELLLAIAAAGQHDHGTHTSVDSRSEWILSHLCRRFRHATLAAPALWTNISISLSISWKKLQDRQHYEEILSLYLRRSIPLKVSVSLRVVIFFMAGVVELFTKWLHQIAPDMERVRSLSIDLGLQADDLGLAFAPLRYLAAPNLVYLDITNHNTNTLYRCPFELCSLGTPKLSSVRLDGLLPFPIPSCDDAALLSSIVARPIALVDLRLDLTGVASSAPTDPQFRIASLQSLRIHINENYNQPHLAFILDLFDCPALTELAIAGSHGDQIFYLFQLPSVPRSTFPVLRSLSFIYEYAEGCSCREDTPLGSRIDDSNGMLLFPALSSLSLVGQCFTARLVKEILGAQALPWPHLKTLTVSPVNSISDVRKALQDAVQRSPQPIPKLRLGQALFFTEDWQDDRGHVEVFDPEEMLKPFRKSYAHGRS</sequence>
<dbReference type="InterPro" id="IPR032675">
    <property type="entry name" value="LRR_dom_sf"/>
</dbReference>
<dbReference type="EMBL" id="JAWWNJ010000002">
    <property type="protein sequence ID" value="KAK7062329.1"/>
    <property type="molecule type" value="Genomic_DNA"/>
</dbReference>
<evidence type="ECO:0000313" key="2">
    <source>
        <dbReference type="Proteomes" id="UP001362999"/>
    </source>
</evidence>
<proteinExistence type="predicted"/>
<dbReference type="SUPFAM" id="SSF52047">
    <property type="entry name" value="RNI-like"/>
    <property type="match status" value="1"/>
</dbReference>
<evidence type="ECO:0000313" key="1">
    <source>
        <dbReference type="EMBL" id="KAK7062329.1"/>
    </source>
</evidence>